<dbReference type="RefSeq" id="WP_378135593.1">
    <property type="nucleotide sequence ID" value="NZ_JBHSMI010000028.1"/>
</dbReference>
<proteinExistence type="predicted"/>
<dbReference type="PANTHER" id="PTHR43649:SF33">
    <property type="entry name" value="POLYGALACTURONAN_RHAMNOGALACTURONAN-BINDING PROTEIN YTCQ"/>
    <property type="match status" value="1"/>
</dbReference>
<protein>
    <submittedName>
        <fullName evidence="7">Extracellular solute-binding protein</fullName>
    </submittedName>
</protein>
<dbReference type="SUPFAM" id="SSF53850">
    <property type="entry name" value="Periplasmic binding protein-like II"/>
    <property type="match status" value="1"/>
</dbReference>
<reference evidence="8" key="1">
    <citation type="journal article" date="2019" name="Int. J. Syst. Evol. Microbiol.">
        <title>The Global Catalogue of Microorganisms (GCM) 10K type strain sequencing project: providing services to taxonomists for standard genome sequencing and annotation.</title>
        <authorList>
            <consortium name="The Broad Institute Genomics Platform"/>
            <consortium name="The Broad Institute Genome Sequencing Center for Infectious Disease"/>
            <person name="Wu L."/>
            <person name="Ma J."/>
        </authorList>
    </citation>
    <scope>NUCLEOTIDE SEQUENCE [LARGE SCALE GENOMIC DNA]</scope>
    <source>
        <strain evidence="8">CGMCC 1.18575</strain>
    </source>
</reference>
<evidence type="ECO:0000256" key="5">
    <source>
        <dbReference type="ARBA" id="ARBA00023288"/>
    </source>
</evidence>
<dbReference type="PROSITE" id="PS51257">
    <property type="entry name" value="PROKAR_LIPOPROTEIN"/>
    <property type="match status" value="1"/>
</dbReference>
<keyword evidence="4" id="KW-0564">Palmitate</keyword>
<feature type="chain" id="PRO_5047421632" evidence="6">
    <location>
        <begin position="23"/>
        <end position="545"/>
    </location>
</feature>
<accession>A0ABW0HUX4</accession>
<keyword evidence="8" id="KW-1185">Reference proteome</keyword>
<dbReference type="Pfam" id="PF01547">
    <property type="entry name" value="SBP_bac_1"/>
    <property type="match status" value="1"/>
</dbReference>
<comment type="caution">
    <text evidence="7">The sequence shown here is derived from an EMBL/GenBank/DDBJ whole genome shotgun (WGS) entry which is preliminary data.</text>
</comment>
<keyword evidence="1" id="KW-1003">Cell membrane</keyword>
<evidence type="ECO:0000313" key="8">
    <source>
        <dbReference type="Proteomes" id="UP001596113"/>
    </source>
</evidence>
<dbReference type="EMBL" id="JBHSMI010000028">
    <property type="protein sequence ID" value="MFC5404894.1"/>
    <property type="molecule type" value="Genomic_DNA"/>
</dbReference>
<dbReference type="Gene3D" id="3.40.190.10">
    <property type="entry name" value="Periplasmic binding protein-like II"/>
    <property type="match status" value="2"/>
</dbReference>
<evidence type="ECO:0000256" key="6">
    <source>
        <dbReference type="SAM" id="SignalP"/>
    </source>
</evidence>
<organism evidence="7 8">
    <name type="scientific">Cohnella soli</name>
    <dbReference type="NCBI Taxonomy" id="425005"/>
    <lineage>
        <taxon>Bacteria</taxon>
        <taxon>Bacillati</taxon>
        <taxon>Bacillota</taxon>
        <taxon>Bacilli</taxon>
        <taxon>Bacillales</taxon>
        <taxon>Paenibacillaceae</taxon>
        <taxon>Cohnella</taxon>
    </lineage>
</organism>
<evidence type="ECO:0000256" key="3">
    <source>
        <dbReference type="ARBA" id="ARBA00023136"/>
    </source>
</evidence>
<dbReference type="PANTHER" id="PTHR43649">
    <property type="entry name" value="ARABINOSE-BINDING PROTEIN-RELATED"/>
    <property type="match status" value="1"/>
</dbReference>
<keyword evidence="3" id="KW-0472">Membrane</keyword>
<feature type="signal peptide" evidence="6">
    <location>
        <begin position="1"/>
        <end position="22"/>
    </location>
</feature>
<evidence type="ECO:0000256" key="4">
    <source>
        <dbReference type="ARBA" id="ARBA00023139"/>
    </source>
</evidence>
<evidence type="ECO:0000313" key="7">
    <source>
        <dbReference type="EMBL" id="MFC5404894.1"/>
    </source>
</evidence>
<dbReference type="Proteomes" id="UP001596113">
    <property type="component" value="Unassembled WGS sequence"/>
</dbReference>
<name>A0ABW0HUX4_9BACL</name>
<keyword evidence="5" id="KW-0449">Lipoprotein</keyword>
<evidence type="ECO:0000256" key="1">
    <source>
        <dbReference type="ARBA" id="ARBA00022475"/>
    </source>
</evidence>
<evidence type="ECO:0000256" key="2">
    <source>
        <dbReference type="ARBA" id="ARBA00022729"/>
    </source>
</evidence>
<sequence>MKKRKTLVLPVVLSAAMLLALAGCGGGNNDKAPAASAAGSGQASSFEFGKTPLSFSFYGNYDWYTMNPWGGDPATKWIKDNLKVDVESIPSSGASSQKFATMLASKNLPDVIWLDRGPDVEKLVKAGMVVPLDAYLDKYPNLKKYAGEATLNMLRASDGKLYQFPNWYTNRPMGNGGYAVNIEIYKALGEPKLETFDDLYAYLKQVKEKYPKVVPFETGLSGNGMDMLYAGMAADHPIQNLVMRGVPQGDKLTSLFTDPVYRETMKYSSKLFREKLITQDALTQTWDQVKEKLNNGTVAVYGSYDTAGVVPNADELVKQKNPAGGYKFIWPIHKEGVDPNKVWVNQYDTLGWNVSLITKSAKNPEGIFAYLDWLTSPEGERVIFWGPEGMYWKGTDETGAPIYTDKYIQDKEERTKNMAIWDTFQWAGNTSYIDGSKAANELRLPADKQSWDTVFQTQVAWKTSYDATEYNGIEPIQESEEGVIAQQVGQITEQSRAKILFAKSDEEVDAILDKAEKDAQAAGYAKLLEFKAKIWQANLQKLKGN</sequence>
<dbReference type="InterPro" id="IPR006059">
    <property type="entry name" value="SBP"/>
</dbReference>
<keyword evidence="2 6" id="KW-0732">Signal</keyword>
<dbReference type="InterPro" id="IPR050490">
    <property type="entry name" value="Bact_solute-bd_prot1"/>
</dbReference>
<gene>
    <name evidence="7" type="ORF">ACFPOF_19305</name>
</gene>